<evidence type="ECO:0000259" key="5">
    <source>
        <dbReference type="PROSITE" id="PS51935"/>
    </source>
</evidence>
<dbReference type="PROSITE" id="PS51935">
    <property type="entry name" value="NLPC_P60"/>
    <property type="match status" value="1"/>
</dbReference>
<feature type="domain" description="NlpC/P60" evidence="5">
    <location>
        <begin position="183"/>
        <end position="307"/>
    </location>
</feature>
<evidence type="ECO:0000313" key="7">
    <source>
        <dbReference type="Proteomes" id="UP000657931"/>
    </source>
</evidence>
<dbReference type="InterPro" id="IPR038765">
    <property type="entry name" value="Papain-like_cys_pep_sf"/>
</dbReference>
<keyword evidence="3" id="KW-0378">Hydrolase</keyword>
<keyword evidence="2" id="KW-0645">Protease</keyword>
<organism evidence="6 7">
    <name type="scientific">Cytobacillus stercorigallinarum</name>
    <dbReference type="NCBI Taxonomy" id="2762240"/>
    <lineage>
        <taxon>Bacteria</taxon>
        <taxon>Bacillati</taxon>
        <taxon>Bacillota</taxon>
        <taxon>Bacilli</taxon>
        <taxon>Bacillales</taxon>
        <taxon>Bacillaceae</taxon>
        <taxon>Cytobacillus</taxon>
    </lineage>
</organism>
<dbReference type="Pfam" id="PF00877">
    <property type="entry name" value="NLPC_P60"/>
    <property type="match status" value="1"/>
</dbReference>
<gene>
    <name evidence="6" type="ORF">H9655_10205</name>
</gene>
<keyword evidence="4" id="KW-0788">Thiol protease</keyword>
<dbReference type="PANTHER" id="PTHR47053">
    <property type="entry name" value="MUREIN DD-ENDOPEPTIDASE MEPH-RELATED"/>
    <property type="match status" value="1"/>
</dbReference>
<evidence type="ECO:0000256" key="3">
    <source>
        <dbReference type="ARBA" id="ARBA00022801"/>
    </source>
</evidence>
<dbReference type="InterPro" id="IPR051202">
    <property type="entry name" value="Peptidase_C40"/>
</dbReference>
<comment type="caution">
    <text evidence="6">The sequence shown here is derived from an EMBL/GenBank/DDBJ whole genome shotgun (WGS) entry which is preliminary data.</text>
</comment>
<name>A0ABR8QPC6_9BACI</name>
<keyword evidence="7" id="KW-1185">Reference proteome</keyword>
<dbReference type="Gene3D" id="3.90.1720.10">
    <property type="entry name" value="endopeptidase domain like (from Nostoc punctiforme)"/>
    <property type="match status" value="1"/>
</dbReference>
<proteinExistence type="inferred from homology"/>
<dbReference type="InterPro" id="IPR000064">
    <property type="entry name" value="NLP_P60_dom"/>
</dbReference>
<sequence>MLKEGSLLANKWITNVPVATLWTNAQSPRVIDEKGIKENPDLDAWIASLDYEKALELCDANLVQSQLLYGEEVVVLEETDEWFHVVVPTQPSSKHSGGYPGWVPKCQMVACENWDVIQGPIAVVTAEKAQLTKTNQVLTLSYLTILPFISEKGELVRVQTPDGEGVLERSDVEIFSSRSDWSVKDGEKVIEAAEQFLDLPYFWGGMSSYGYDCSGLSYTACKANGVIIPRDAHDQSVEGEEVSLDSLQRGDLLFFAYEEGKGALHHVGIYYGDGKLLHSPKTGKNVEIIPLAGTVYEKELMAARRFWKKGEDSHAS</sequence>
<dbReference type="Proteomes" id="UP000657931">
    <property type="component" value="Unassembled WGS sequence"/>
</dbReference>
<comment type="similarity">
    <text evidence="1">Belongs to the peptidase C40 family.</text>
</comment>
<reference evidence="6 7" key="1">
    <citation type="submission" date="2020-08" db="EMBL/GenBank/DDBJ databases">
        <title>A Genomic Blueprint of the Chicken Gut Microbiome.</title>
        <authorList>
            <person name="Gilroy R."/>
            <person name="Ravi A."/>
            <person name="Getino M."/>
            <person name="Pursley I."/>
            <person name="Horton D.L."/>
            <person name="Alikhan N.-F."/>
            <person name="Baker D."/>
            <person name="Gharbi K."/>
            <person name="Hall N."/>
            <person name="Watson M."/>
            <person name="Adriaenssens E.M."/>
            <person name="Foster-Nyarko E."/>
            <person name="Jarju S."/>
            <person name="Secka A."/>
            <person name="Antonio M."/>
            <person name="Oren A."/>
            <person name="Chaudhuri R."/>
            <person name="La Ragione R.M."/>
            <person name="Hildebrand F."/>
            <person name="Pallen M.J."/>
        </authorList>
    </citation>
    <scope>NUCLEOTIDE SEQUENCE [LARGE SCALE GENOMIC DNA]</scope>
    <source>
        <strain evidence="6 7">Sa5YUA1</strain>
    </source>
</reference>
<dbReference type="SUPFAM" id="SSF54001">
    <property type="entry name" value="Cysteine proteinases"/>
    <property type="match status" value="1"/>
</dbReference>
<accession>A0ABR8QPC6</accession>
<dbReference type="EMBL" id="JACSQT010000004">
    <property type="protein sequence ID" value="MBD7937395.1"/>
    <property type="molecule type" value="Genomic_DNA"/>
</dbReference>
<evidence type="ECO:0000256" key="1">
    <source>
        <dbReference type="ARBA" id="ARBA00007074"/>
    </source>
</evidence>
<evidence type="ECO:0000256" key="4">
    <source>
        <dbReference type="ARBA" id="ARBA00022807"/>
    </source>
</evidence>
<dbReference type="Pfam" id="PF23795">
    <property type="entry name" value="SH3_YKFC_2nd"/>
    <property type="match status" value="1"/>
</dbReference>
<protein>
    <submittedName>
        <fullName evidence="6">C40 family peptidase</fullName>
    </submittedName>
</protein>
<evidence type="ECO:0000313" key="6">
    <source>
        <dbReference type="EMBL" id="MBD7937395.1"/>
    </source>
</evidence>
<evidence type="ECO:0000256" key="2">
    <source>
        <dbReference type="ARBA" id="ARBA00022670"/>
    </source>
</evidence>
<dbReference type="Gene3D" id="2.30.30.40">
    <property type="entry name" value="SH3 Domains"/>
    <property type="match status" value="2"/>
</dbReference>
<dbReference type="PANTHER" id="PTHR47053:SF3">
    <property type="entry name" value="GAMMA-D-GLUTAMYL-L-LYSINE DIPEPTIDYL-PEPTIDASE"/>
    <property type="match status" value="1"/>
</dbReference>
<dbReference type="InterPro" id="IPR057812">
    <property type="entry name" value="SH3_YKFC_2nd"/>
</dbReference>